<evidence type="ECO:0000313" key="1">
    <source>
        <dbReference type="EMBL" id="PZP54312.1"/>
    </source>
</evidence>
<protein>
    <submittedName>
        <fullName evidence="1">UDP-N-acetylenolpyruvoylglucosamine reductase</fullName>
    </submittedName>
</protein>
<sequence length="70" mass="7676">MMNLALKSLNLPHVRGRYSENAPLGQVGWFRCGGTAEILFKPADLEDLQKFLSECPAEIPVTVLGVMSNT</sequence>
<dbReference type="SUPFAM" id="SSF56176">
    <property type="entry name" value="FAD-binding/transporter-associated domain-like"/>
    <property type="match status" value="1"/>
</dbReference>
<dbReference type="InterPro" id="IPR036318">
    <property type="entry name" value="FAD-bd_PCMH-like_sf"/>
</dbReference>
<name>A0A2W5HFF4_9BACT</name>
<organism evidence="1 2">
    <name type="scientific">Micavibrio aeruginosavorus</name>
    <dbReference type="NCBI Taxonomy" id="349221"/>
    <lineage>
        <taxon>Bacteria</taxon>
        <taxon>Pseudomonadati</taxon>
        <taxon>Bdellovibrionota</taxon>
        <taxon>Bdellovibrionia</taxon>
        <taxon>Bdellovibrionales</taxon>
        <taxon>Pseudobdellovibrionaceae</taxon>
        <taxon>Micavibrio</taxon>
    </lineage>
</organism>
<dbReference type="Proteomes" id="UP000249739">
    <property type="component" value="Unassembled WGS sequence"/>
</dbReference>
<dbReference type="Gene3D" id="3.30.43.10">
    <property type="entry name" value="Uridine Diphospho-n-acetylenolpyruvylglucosamine Reductase, domain 2"/>
    <property type="match status" value="1"/>
</dbReference>
<dbReference type="AlphaFoldDB" id="A0A2W5HFF4"/>
<proteinExistence type="predicted"/>
<accession>A0A2W5HFF4</accession>
<reference evidence="1 2" key="1">
    <citation type="submission" date="2017-08" db="EMBL/GenBank/DDBJ databases">
        <title>Infants hospitalized years apart are colonized by the same room-sourced microbial strains.</title>
        <authorList>
            <person name="Brooks B."/>
            <person name="Olm M.R."/>
            <person name="Firek B.A."/>
            <person name="Baker R."/>
            <person name="Thomas B.C."/>
            <person name="Morowitz M.J."/>
            <person name="Banfield J.F."/>
        </authorList>
    </citation>
    <scope>NUCLEOTIDE SEQUENCE [LARGE SCALE GENOMIC DNA]</scope>
    <source>
        <strain evidence="1">S2_006_000_R2_64</strain>
    </source>
</reference>
<feature type="non-terminal residue" evidence="1">
    <location>
        <position position="70"/>
    </location>
</feature>
<comment type="caution">
    <text evidence="1">The sequence shown here is derived from an EMBL/GenBank/DDBJ whole genome shotgun (WGS) entry which is preliminary data.</text>
</comment>
<dbReference type="EMBL" id="QFOT01000144">
    <property type="protein sequence ID" value="PZP54312.1"/>
    <property type="molecule type" value="Genomic_DNA"/>
</dbReference>
<dbReference type="GO" id="GO:0050660">
    <property type="term" value="F:flavin adenine dinucleotide binding"/>
    <property type="evidence" value="ECO:0007669"/>
    <property type="project" value="InterPro"/>
</dbReference>
<evidence type="ECO:0000313" key="2">
    <source>
        <dbReference type="Proteomes" id="UP000249739"/>
    </source>
</evidence>
<dbReference type="InterPro" id="IPR016167">
    <property type="entry name" value="FAD-bd_PCMH_sub1"/>
</dbReference>
<gene>
    <name evidence="1" type="ORF">DI586_10065</name>
</gene>